<name>A0ABV7UJH0_9HYPH</name>
<dbReference type="Pfam" id="PF01039">
    <property type="entry name" value="Carboxyl_trans"/>
    <property type="match status" value="1"/>
</dbReference>
<dbReference type="Gene3D" id="3.90.226.10">
    <property type="entry name" value="2-enoyl-CoA Hydratase, Chain A, domain 1"/>
    <property type="match status" value="2"/>
</dbReference>
<dbReference type="EMBL" id="JBHRYC010000082">
    <property type="protein sequence ID" value="MFC3638869.1"/>
    <property type="molecule type" value="Genomic_DNA"/>
</dbReference>
<dbReference type="RefSeq" id="WP_191320288.1">
    <property type="nucleotide sequence ID" value="NZ_BNCG01000015.1"/>
</dbReference>
<sequence length="551" mass="57845">METPETAGRSRVAQPRPGAVDAGAPLAAGPGADLAVADILARIEQARATGGDEARRQAVVRQHALGKLSARERIAAFGDPGSFREAGALVRPLPEHGETPDAPADGVITGDVRVDGRPVVVSATDFSVMGGSSGKAGGLKSARAIQYAIDHGLPYVSLMDGGGHRIQEGLDSRHFAGVSTPFKKMVDLSGWTPICAAMMGPGFAGPSNFAALADFVVMVRGTSTMGIAGPALVKAATGEDLDKEELGGASAQVDRYGIADLAVDSDVEALAAIRRYLSYFPSNARAPLPVHPCDDPVDRRDAALLEMVPPNSRRAYDVRKVMEAVADRGSIFELKPGYARNVVTALARLDGRPVGIIANQPKHFAGTLDSPACEKVAHFISVCDAFGLPLVFFVDIPGFHVGSPAERSGLALRSARIIYELGRATVPRLSVILRKGYGLGFIAMNGGRTFGADLTVAWPTAEICAMSIEGAVDVAFRKDIDAAENPGARRAELIGKFRSRVSPLAAAEGFGVDDIIDPRDTRPVLIEALARTAPRRSASSAPPKFHDISPI</sequence>
<feature type="domain" description="CoA carboxyltransferase C-terminal" evidence="3">
    <location>
        <begin position="296"/>
        <end position="531"/>
    </location>
</feature>
<dbReference type="InterPro" id="IPR029045">
    <property type="entry name" value="ClpP/crotonase-like_dom_sf"/>
</dbReference>
<dbReference type="PROSITE" id="PS50989">
    <property type="entry name" value="COA_CT_CTER"/>
    <property type="match status" value="1"/>
</dbReference>
<evidence type="ECO:0000256" key="1">
    <source>
        <dbReference type="SAM" id="MobiDB-lite"/>
    </source>
</evidence>
<evidence type="ECO:0000313" key="5">
    <source>
        <dbReference type="Proteomes" id="UP001595704"/>
    </source>
</evidence>
<dbReference type="GO" id="GO:0016874">
    <property type="term" value="F:ligase activity"/>
    <property type="evidence" value="ECO:0007669"/>
    <property type="project" value="UniProtKB-KW"/>
</dbReference>
<gene>
    <name evidence="4" type="ORF">ACFONL_16125</name>
</gene>
<evidence type="ECO:0000259" key="2">
    <source>
        <dbReference type="PROSITE" id="PS50980"/>
    </source>
</evidence>
<proteinExistence type="predicted"/>
<dbReference type="InterPro" id="IPR051047">
    <property type="entry name" value="AccD/PCCB"/>
</dbReference>
<comment type="caution">
    <text evidence="4">The sequence shown here is derived from an EMBL/GenBank/DDBJ whole genome shotgun (WGS) entry which is preliminary data.</text>
</comment>
<dbReference type="EC" id="6.-.-.-" evidence="4"/>
<feature type="region of interest" description="Disordered" evidence="1">
    <location>
        <begin position="1"/>
        <end position="24"/>
    </location>
</feature>
<dbReference type="SUPFAM" id="SSF52096">
    <property type="entry name" value="ClpP/crotonase"/>
    <property type="match status" value="2"/>
</dbReference>
<organism evidence="4 5">
    <name type="scientific">Camelimonas fluminis</name>
    <dbReference type="NCBI Taxonomy" id="1576911"/>
    <lineage>
        <taxon>Bacteria</taxon>
        <taxon>Pseudomonadati</taxon>
        <taxon>Pseudomonadota</taxon>
        <taxon>Alphaproteobacteria</taxon>
        <taxon>Hyphomicrobiales</taxon>
        <taxon>Chelatococcaceae</taxon>
        <taxon>Camelimonas</taxon>
    </lineage>
</organism>
<dbReference type="InterPro" id="IPR011763">
    <property type="entry name" value="COA_CT_C"/>
</dbReference>
<evidence type="ECO:0000259" key="3">
    <source>
        <dbReference type="PROSITE" id="PS50989"/>
    </source>
</evidence>
<dbReference type="InterPro" id="IPR034733">
    <property type="entry name" value="AcCoA_carboxyl_beta"/>
</dbReference>
<protein>
    <submittedName>
        <fullName evidence="4">Acyl-CoA carboxylase subunit beta</fullName>
        <ecNumber evidence="4">6.-.-.-</ecNumber>
    </submittedName>
</protein>
<dbReference type="PANTHER" id="PTHR43842">
    <property type="entry name" value="PROPIONYL-COA CARBOXYLASE BETA CHAIN"/>
    <property type="match status" value="1"/>
</dbReference>
<dbReference type="PROSITE" id="PS50980">
    <property type="entry name" value="COA_CT_NTER"/>
    <property type="match status" value="1"/>
</dbReference>
<feature type="domain" description="CoA carboxyltransferase N-terminal" evidence="2">
    <location>
        <begin position="32"/>
        <end position="292"/>
    </location>
</feature>
<evidence type="ECO:0000313" key="4">
    <source>
        <dbReference type="EMBL" id="MFC3638869.1"/>
    </source>
</evidence>
<keyword evidence="5" id="KW-1185">Reference proteome</keyword>
<dbReference type="PANTHER" id="PTHR43842:SF2">
    <property type="entry name" value="PROPIONYL-COA CARBOXYLASE BETA CHAIN, MITOCHONDRIAL"/>
    <property type="match status" value="1"/>
</dbReference>
<dbReference type="InterPro" id="IPR011762">
    <property type="entry name" value="COA_CT_N"/>
</dbReference>
<accession>A0ABV7UJH0</accession>
<reference evidence="5" key="1">
    <citation type="journal article" date="2019" name="Int. J. Syst. Evol. Microbiol.">
        <title>The Global Catalogue of Microorganisms (GCM) 10K type strain sequencing project: providing services to taxonomists for standard genome sequencing and annotation.</title>
        <authorList>
            <consortium name="The Broad Institute Genomics Platform"/>
            <consortium name="The Broad Institute Genome Sequencing Center for Infectious Disease"/>
            <person name="Wu L."/>
            <person name="Ma J."/>
        </authorList>
    </citation>
    <scope>NUCLEOTIDE SEQUENCE [LARGE SCALE GENOMIC DNA]</scope>
    <source>
        <strain evidence="5">KCTC 42282</strain>
    </source>
</reference>
<dbReference type="Proteomes" id="UP001595704">
    <property type="component" value="Unassembled WGS sequence"/>
</dbReference>
<keyword evidence="4" id="KW-0436">Ligase</keyword>